<dbReference type="Gene3D" id="3.40.50.10540">
    <property type="entry name" value="Crotonobetainyl-coa:carnitine coa-transferase, domain 1"/>
    <property type="match status" value="1"/>
</dbReference>
<evidence type="ECO:0008006" key="4">
    <source>
        <dbReference type="Google" id="ProtNLM"/>
    </source>
</evidence>
<dbReference type="InterPro" id="IPR052985">
    <property type="entry name" value="CoA-trans_III_biosynth/detox"/>
</dbReference>
<dbReference type="STRING" id="1182543.W9WQF1"/>
<dbReference type="GeneID" id="19190932"/>
<reference evidence="2 3" key="1">
    <citation type="submission" date="2013-03" db="EMBL/GenBank/DDBJ databases">
        <title>The Genome Sequence of Cladophialophora psammophila CBS 110553.</title>
        <authorList>
            <consortium name="The Broad Institute Genomics Platform"/>
            <person name="Cuomo C."/>
            <person name="de Hoog S."/>
            <person name="Gorbushina A."/>
            <person name="Walker B."/>
            <person name="Young S.K."/>
            <person name="Zeng Q."/>
            <person name="Gargeya S."/>
            <person name="Fitzgerald M."/>
            <person name="Haas B."/>
            <person name="Abouelleil A."/>
            <person name="Allen A.W."/>
            <person name="Alvarado L."/>
            <person name="Arachchi H.M."/>
            <person name="Berlin A.M."/>
            <person name="Chapman S.B."/>
            <person name="Gainer-Dewar J."/>
            <person name="Goldberg J."/>
            <person name="Griggs A."/>
            <person name="Gujja S."/>
            <person name="Hansen M."/>
            <person name="Howarth C."/>
            <person name="Imamovic A."/>
            <person name="Ireland A."/>
            <person name="Larimer J."/>
            <person name="McCowan C."/>
            <person name="Murphy C."/>
            <person name="Pearson M."/>
            <person name="Poon T.W."/>
            <person name="Priest M."/>
            <person name="Roberts A."/>
            <person name="Saif S."/>
            <person name="Shea T."/>
            <person name="Sisk P."/>
            <person name="Sykes S."/>
            <person name="Wortman J."/>
            <person name="Nusbaum C."/>
            <person name="Birren B."/>
        </authorList>
    </citation>
    <scope>NUCLEOTIDE SEQUENCE [LARGE SCALE GENOMIC DNA]</scope>
    <source>
        <strain evidence="2 3">CBS 110553</strain>
    </source>
</reference>
<dbReference type="HOGENOM" id="CLU_021588_1_1_1"/>
<evidence type="ECO:0000313" key="3">
    <source>
        <dbReference type="Proteomes" id="UP000019471"/>
    </source>
</evidence>
<gene>
    <name evidence="2" type="ORF">A1O5_06221</name>
</gene>
<dbReference type="SUPFAM" id="SSF89796">
    <property type="entry name" value="CoA-transferase family III (CaiB/BaiF)"/>
    <property type="match status" value="2"/>
</dbReference>
<comment type="caution">
    <text evidence="2">The sequence shown here is derived from an EMBL/GenBank/DDBJ whole genome shotgun (WGS) entry which is preliminary data.</text>
</comment>
<dbReference type="EMBL" id="AMGX01000009">
    <property type="protein sequence ID" value="EXJ70153.1"/>
    <property type="molecule type" value="Genomic_DNA"/>
</dbReference>
<dbReference type="AlphaFoldDB" id="W9WQF1"/>
<dbReference type="InterPro" id="IPR003673">
    <property type="entry name" value="CoA-Trfase_fam_III"/>
</dbReference>
<dbReference type="Proteomes" id="UP000019471">
    <property type="component" value="Unassembled WGS sequence"/>
</dbReference>
<sequence length="557" mass="62561">MINPEVSIATGAAQILLDHFVTITEFDLPKEVVEGAQYIKFTPQEAPPFLPTSLRMSESSAALWAMIALFAGEISTHRYNLPTQNITVDVYSATLFLMSSFLFKSQGKTIADPHLVNRCLKMDLGKIREGYRGPATNIYKAKDGRFFHLHGSLNTTPILHMLDLPQHRPDLDGRENYDRVRQVYRDAVAQHDSKWLDIESNEYWRAAGTICYTIDEFRETPHGKVISHEPLYTVSLVSSELPPVPWADARDERQPPLAGVRVLDLSRVVATPTISSVLALLGAEVLRISNDNLPDTVGKRDTRLHLKTPADKEKLKKLVEDADVLVDGYRPGALERLGFGRIEVQETAKRRKRGIVHVRENCYGWKGEWSHRSGWQQIADAVSGVTWLQGDFLGLKEPVIPLLPNSDYQTGLGGAIATCQALWKRNKYGGSYNVDISLVQYNLWFMSLGIHDQETSRRIHALNPRFEAHHDTELTTMLAQVKEESKKSLGVGPGKLWDPARFTTSQMRWGIPSEMGSHLDWRKIIRFGNNTGTNGIALGYDRGSCAPGSDDPRWLTI</sequence>
<dbReference type="InterPro" id="IPR023606">
    <property type="entry name" value="CoA-Trfase_III_dom_1_sf"/>
</dbReference>
<dbReference type="eggNOG" id="KOG3957">
    <property type="taxonomic scope" value="Eukaryota"/>
</dbReference>
<dbReference type="GO" id="GO:0003824">
    <property type="term" value="F:catalytic activity"/>
    <property type="evidence" value="ECO:0007669"/>
    <property type="project" value="InterPro"/>
</dbReference>
<dbReference type="OrthoDB" id="2308815at2759"/>
<dbReference type="PANTHER" id="PTHR48229">
    <property type="entry name" value="CAIB/BAIF FAMILY ENZYME (AFU_ORTHOLOGUE AFUA_1G05360)-RELATED"/>
    <property type="match status" value="1"/>
</dbReference>
<dbReference type="RefSeq" id="XP_007745005.1">
    <property type="nucleotide sequence ID" value="XM_007746815.1"/>
</dbReference>
<dbReference type="Pfam" id="PF02515">
    <property type="entry name" value="CoA_transf_3"/>
    <property type="match status" value="1"/>
</dbReference>
<dbReference type="PANTHER" id="PTHR48229:SF1">
    <property type="entry name" value="ALPHA METHYLACYL-COA RACEMASE-RELATED"/>
    <property type="match status" value="1"/>
</dbReference>
<accession>W9WQF1</accession>
<proteinExistence type="inferred from homology"/>
<evidence type="ECO:0000256" key="1">
    <source>
        <dbReference type="ARBA" id="ARBA00008383"/>
    </source>
</evidence>
<evidence type="ECO:0000313" key="2">
    <source>
        <dbReference type="EMBL" id="EXJ70153.1"/>
    </source>
</evidence>
<name>W9WQF1_9EURO</name>
<comment type="similarity">
    <text evidence="1">Belongs to the CoA-transferase III family.</text>
</comment>
<organism evidence="2 3">
    <name type="scientific">Cladophialophora psammophila CBS 110553</name>
    <dbReference type="NCBI Taxonomy" id="1182543"/>
    <lineage>
        <taxon>Eukaryota</taxon>
        <taxon>Fungi</taxon>
        <taxon>Dikarya</taxon>
        <taxon>Ascomycota</taxon>
        <taxon>Pezizomycotina</taxon>
        <taxon>Eurotiomycetes</taxon>
        <taxon>Chaetothyriomycetidae</taxon>
        <taxon>Chaetothyriales</taxon>
        <taxon>Herpotrichiellaceae</taxon>
        <taxon>Cladophialophora</taxon>
    </lineage>
</organism>
<protein>
    <recommendedName>
        <fullName evidence="4">Alpha-methylacyl-CoA racemase</fullName>
    </recommendedName>
</protein>
<keyword evidence="3" id="KW-1185">Reference proteome</keyword>